<dbReference type="GO" id="GO:0003824">
    <property type="term" value="F:catalytic activity"/>
    <property type="evidence" value="ECO:0007669"/>
    <property type="project" value="InterPro"/>
</dbReference>
<dbReference type="EMBL" id="BART01008752">
    <property type="protein sequence ID" value="GAG57612.1"/>
    <property type="molecule type" value="Genomic_DNA"/>
</dbReference>
<reference evidence="2" key="1">
    <citation type="journal article" date="2014" name="Front. Microbiol.">
        <title>High frequency of phylogenetically diverse reductive dehalogenase-homologous genes in deep subseafloor sedimentary metagenomes.</title>
        <authorList>
            <person name="Kawai M."/>
            <person name="Futagami T."/>
            <person name="Toyoda A."/>
            <person name="Takaki Y."/>
            <person name="Nishi S."/>
            <person name="Hori S."/>
            <person name="Arai W."/>
            <person name="Tsubouchi T."/>
            <person name="Morono Y."/>
            <person name="Uchiyama I."/>
            <person name="Ito T."/>
            <person name="Fujiyama A."/>
            <person name="Inagaki F."/>
            <person name="Takami H."/>
        </authorList>
    </citation>
    <scope>NUCLEOTIDE SEQUENCE</scope>
    <source>
        <strain evidence="2">Expedition CK06-06</strain>
    </source>
</reference>
<dbReference type="NCBIfam" id="NF001985">
    <property type="entry name" value="PRK00777.1"/>
    <property type="match status" value="1"/>
</dbReference>
<dbReference type="Gene3D" id="3.40.50.620">
    <property type="entry name" value="HUPs"/>
    <property type="match status" value="1"/>
</dbReference>
<gene>
    <name evidence="2" type="ORF">S01H4_19600</name>
</gene>
<sequence length="102" mass="11732">MIERKTSIEQYLSKKGFIDRATIGPIEDKYGPSVKEEFDAIVVSPETVNTAKEINKKRKRLKKKPLKIVQIPFVLAEDNVPISSSRIKKREINEHGNILKRD</sequence>
<evidence type="ECO:0000259" key="1">
    <source>
        <dbReference type="Pfam" id="PF01467"/>
    </source>
</evidence>
<dbReference type="InterPro" id="IPR004821">
    <property type="entry name" value="Cyt_trans-like"/>
</dbReference>
<organism evidence="2">
    <name type="scientific">marine sediment metagenome</name>
    <dbReference type="NCBI Taxonomy" id="412755"/>
    <lineage>
        <taxon>unclassified sequences</taxon>
        <taxon>metagenomes</taxon>
        <taxon>ecological metagenomes</taxon>
    </lineage>
</organism>
<name>X0ZHK2_9ZZZZ</name>
<proteinExistence type="predicted"/>
<dbReference type="InterPro" id="IPR014729">
    <property type="entry name" value="Rossmann-like_a/b/a_fold"/>
</dbReference>
<dbReference type="AlphaFoldDB" id="X0ZHK2"/>
<dbReference type="Pfam" id="PF01467">
    <property type="entry name" value="CTP_transf_like"/>
    <property type="match status" value="1"/>
</dbReference>
<accession>X0ZHK2</accession>
<comment type="caution">
    <text evidence="2">The sequence shown here is derived from an EMBL/GenBank/DDBJ whole genome shotgun (WGS) entry which is preliminary data.</text>
</comment>
<evidence type="ECO:0000313" key="2">
    <source>
        <dbReference type="EMBL" id="GAG57612.1"/>
    </source>
</evidence>
<protein>
    <recommendedName>
        <fullName evidence="1">Cytidyltransferase-like domain-containing protein</fullName>
    </recommendedName>
</protein>
<feature type="domain" description="Cytidyltransferase-like" evidence="1">
    <location>
        <begin position="26"/>
        <end position="90"/>
    </location>
</feature>